<feature type="region of interest" description="Disordered" evidence="1">
    <location>
        <begin position="37"/>
        <end position="159"/>
    </location>
</feature>
<dbReference type="Pfam" id="PF03372">
    <property type="entry name" value="Exo_endo_phos"/>
    <property type="match status" value="1"/>
</dbReference>
<evidence type="ECO:0000259" key="2">
    <source>
        <dbReference type="Pfam" id="PF03372"/>
    </source>
</evidence>
<protein>
    <recommendedName>
        <fullName evidence="2">Endonuclease/exonuclease/phosphatase domain-containing protein</fullName>
    </recommendedName>
</protein>
<comment type="caution">
    <text evidence="3">The sequence shown here is derived from an EMBL/GenBank/DDBJ whole genome shotgun (WGS) entry which is preliminary data.</text>
</comment>
<gene>
    <name evidence="3" type="ORF">R1sor_016013</name>
</gene>
<proteinExistence type="predicted"/>
<feature type="compositionally biased region" description="Basic and acidic residues" evidence="1">
    <location>
        <begin position="113"/>
        <end position="125"/>
    </location>
</feature>
<evidence type="ECO:0000256" key="1">
    <source>
        <dbReference type="SAM" id="MobiDB-lite"/>
    </source>
</evidence>
<dbReference type="PANTHER" id="PTHR31286:SF180">
    <property type="entry name" value="OS10G0362600 PROTEIN"/>
    <property type="match status" value="1"/>
</dbReference>
<feature type="domain" description="Endonuclease/exonuclease/phosphatase" evidence="2">
    <location>
        <begin position="536"/>
        <end position="750"/>
    </location>
</feature>
<evidence type="ECO:0000313" key="3">
    <source>
        <dbReference type="EMBL" id="KAL3689704.1"/>
    </source>
</evidence>
<dbReference type="InterPro" id="IPR036691">
    <property type="entry name" value="Endo/exonu/phosph_ase_sf"/>
</dbReference>
<dbReference type="Gene3D" id="3.60.10.10">
    <property type="entry name" value="Endonuclease/exonuclease/phosphatase"/>
    <property type="match status" value="1"/>
</dbReference>
<feature type="compositionally biased region" description="Acidic residues" evidence="1">
    <location>
        <begin position="424"/>
        <end position="453"/>
    </location>
</feature>
<reference evidence="3 4" key="1">
    <citation type="submission" date="2024-09" db="EMBL/GenBank/DDBJ databases">
        <title>Chromosome-scale assembly of Riccia sorocarpa.</title>
        <authorList>
            <person name="Paukszto L."/>
        </authorList>
    </citation>
    <scope>NUCLEOTIDE SEQUENCE [LARGE SCALE GENOMIC DNA]</scope>
    <source>
        <strain evidence="3">LP-2024</strain>
        <tissue evidence="3">Aerial parts of the thallus</tissue>
    </source>
</reference>
<dbReference type="InterPro" id="IPR040256">
    <property type="entry name" value="At4g02000-like"/>
</dbReference>
<dbReference type="SUPFAM" id="SSF56219">
    <property type="entry name" value="DNase I-like"/>
    <property type="match status" value="1"/>
</dbReference>
<dbReference type="AlphaFoldDB" id="A0ABD3HJZ6"/>
<accession>A0ABD3HJZ6</accession>
<dbReference type="PANTHER" id="PTHR31286">
    <property type="entry name" value="GLYCINE-RICH CELL WALL STRUCTURAL PROTEIN 1.8-LIKE"/>
    <property type="match status" value="1"/>
</dbReference>
<dbReference type="EMBL" id="JBJQOH010000004">
    <property type="protein sequence ID" value="KAL3689704.1"/>
    <property type="molecule type" value="Genomic_DNA"/>
</dbReference>
<feature type="compositionally biased region" description="Low complexity" evidence="1">
    <location>
        <begin position="69"/>
        <end position="82"/>
    </location>
</feature>
<sequence>MASNSGDNDMIQAEREFLMESLKQIQMRIKDFNKVVDPTKKEGGASYDPAATTPQSRNLLVNDWPALPSQGGSAKSSSQKSKNPGQDNGHTKKDVPAGTHTGESSSKTTGWDPDQHRAELHKEPQTSKSASHKVQSELEEEQSRSRTSDGLTPSQNFADLPRIDDVEAAEIEEILDCLISNSLRVENVNDIKDEDIEDIDPGFLVLSASVGRNHIFANAPYYMGESMVYTLPWDPHFNPKELRTRSVPIWVELPDVPPNYVSYGLAMMNTLGVLVYAAKNIETQHSNLLNGCVLMDISKPLKEEKYFRVQGFREKLVRQKIRYSGFPDSCFECKQRNHIALNCPMKQTTPAREANGENDGKAQGRAPPAKPRAEPVPKKPTPAAKDKDGKEAFQTVKKKVRKPFKDPQFRPPAVVDNRFGVLNPDEDDTEDEEIWEQPSDDPTAEPIEEDQQEQDPFGRNQLASQHRPERQQNNINRKHIWRPSQQTAREKRRMGMTYLWRKKKLSVSHPSRRLREHKLNLQRFAKETTLIDFLVIRVIRSWLKAHQDVKILGLQEIKTTEKKAELSLRSIYRNGHVVIDYASNNKGGAVLLVDSNFKVNSRSVRGDGSAAWMKLETPVGKIGVICIYASTKSRFRIPLWRWLLELMEEGMWVVLGDYNSVKLPDDTQGSSNLLNGSELRVWKYLTRHTELTDVFFLTINRKGPRYTRQRIRKDRMEFARLDRVYTTDGADWIAQIQELEHDGTSGLSDHYHVVVSIQFTEEEAQTRQWRTYFKFRHQEMQTEEVKLQIKQAWQDRPKGVSDPRIHWDLGWNRVKRVMQKI</sequence>
<dbReference type="InterPro" id="IPR005135">
    <property type="entry name" value="Endo/exonuclease/phosphatase"/>
</dbReference>
<name>A0ABD3HJZ6_9MARC</name>
<dbReference type="Proteomes" id="UP001633002">
    <property type="component" value="Unassembled WGS sequence"/>
</dbReference>
<evidence type="ECO:0000313" key="4">
    <source>
        <dbReference type="Proteomes" id="UP001633002"/>
    </source>
</evidence>
<feature type="region of interest" description="Disordered" evidence="1">
    <location>
        <begin position="344"/>
        <end position="489"/>
    </location>
</feature>
<organism evidence="3 4">
    <name type="scientific">Riccia sorocarpa</name>
    <dbReference type="NCBI Taxonomy" id="122646"/>
    <lineage>
        <taxon>Eukaryota</taxon>
        <taxon>Viridiplantae</taxon>
        <taxon>Streptophyta</taxon>
        <taxon>Embryophyta</taxon>
        <taxon>Marchantiophyta</taxon>
        <taxon>Marchantiopsida</taxon>
        <taxon>Marchantiidae</taxon>
        <taxon>Marchantiales</taxon>
        <taxon>Ricciaceae</taxon>
        <taxon>Riccia</taxon>
    </lineage>
</organism>
<keyword evidence="4" id="KW-1185">Reference proteome</keyword>